<organism evidence="2 3">
    <name type="scientific">Rhizobium leguminosarum</name>
    <dbReference type="NCBI Taxonomy" id="384"/>
    <lineage>
        <taxon>Bacteria</taxon>
        <taxon>Pseudomonadati</taxon>
        <taxon>Pseudomonadota</taxon>
        <taxon>Alphaproteobacteria</taxon>
        <taxon>Hyphomicrobiales</taxon>
        <taxon>Rhizobiaceae</taxon>
        <taxon>Rhizobium/Agrobacterium group</taxon>
        <taxon>Rhizobium</taxon>
    </lineage>
</organism>
<gene>
    <name evidence="2" type="ORF">CUJ84_Chr000667</name>
</gene>
<protein>
    <submittedName>
        <fullName evidence="2">Uncharacterized protein</fullName>
    </submittedName>
</protein>
<sequence length="132" mass="14908">MHTLVAALAINLEQCKIIKSKEKKLQSRRLSNACIILVYPILFIALFVYNYFNQYYLVLNGNFFGDGVCYNDINMHLIRHITAILSFCIAYVCIFLLVRNRFSVSVAVSALVAFACSIVLSGQIISNFVCPE</sequence>
<feature type="transmembrane region" description="Helical" evidence="1">
    <location>
        <begin position="104"/>
        <end position="125"/>
    </location>
</feature>
<feature type="transmembrane region" description="Helical" evidence="1">
    <location>
        <begin position="77"/>
        <end position="97"/>
    </location>
</feature>
<keyword evidence="1" id="KW-1133">Transmembrane helix</keyword>
<dbReference type="Proteomes" id="UP000238523">
    <property type="component" value="Chromosome"/>
</dbReference>
<name>A0A2K9YYK6_RHILE</name>
<evidence type="ECO:0000313" key="3">
    <source>
        <dbReference type="Proteomes" id="UP000238523"/>
    </source>
</evidence>
<proteinExistence type="predicted"/>
<keyword evidence="1" id="KW-0472">Membrane</keyword>
<reference evidence="2 3" key="1">
    <citation type="submission" date="2017-11" db="EMBL/GenBank/DDBJ databases">
        <title>Complete genome of Rhizobium leguminosarum Norway, an ineffective micro-symbiont.</title>
        <authorList>
            <person name="Hoffrichter A."/>
            <person name="Liang J."/>
            <person name="Brachmann A."/>
            <person name="Marin M."/>
        </authorList>
    </citation>
    <scope>NUCLEOTIDE SEQUENCE [LARGE SCALE GENOMIC DNA]</scope>
    <source>
        <strain evidence="2 3">Norway</strain>
    </source>
</reference>
<dbReference type="EMBL" id="CP025012">
    <property type="protein sequence ID" value="AUW41074.1"/>
    <property type="molecule type" value="Genomic_DNA"/>
</dbReference>
<dbReference type="AlphaFoldDB" id="A0A2K9YYK6"/>
<evidence type="ECO:0000256" key="1">
    <source>
        <dbReference type="SAM" id="Phobius"/>
    </source>
</evidence>
<accession>A0A2K9YYK6</accession>
<evidence type="ECO:0000313" key="2">
    <source>
        <dbReference type="EMBL" id="AUW41074.1"/>
    </source>
</evidence>
<feature type="transmembrane region" description="Helical" evidence="1">
    <location>
        <begin position="30"/>
        <end position="52"/>
    </location>
</feature>
<keyword evidence="1" id="KW-0812">Transmembrane</keyword>